<dbReference type="Gene3D" id="3.40.50.720">
    <property type="entry name" value="NAD(P)-binding Rossmann-like Domain"/>
    <property type="match status" value="1"/>
</dbReference>
<gene>
    <name evidence="4" type="ORF">LZC94_45540</name>
</gene>
<dbReference type="Gene3D" id="3.30.360.10">
    <property type="entry name" value="Dihydrodipicolinate Reductase, domain 2"/>
    <property type="match status" value="1"/>
</dbReference>
<accession>A0ABZ2LXJ9</accession>
<keyword evidence="5" id="KW-1185">Reference proteome</keyword>
<dbReference type="SUPFAM" id="SSF51735">
    <property type="entry name" value="NAD(P)-binding Rossmann-fold domains"/>
    <property type="match status" value="1"/>
</dbReference>
<evidence type="ECO:0000259" key="2">
    <source>
        <dbReference type="Pfam" id="PF01408"/>
    </source>
</evidence>
<name>A0ABZ2LXJ9_9BACT</name>
<organism evidence="4 5">
    <name type="scientific">Pendulispora albinea</name>
    <dbReference type="NCBI Taxonomy" id="2741071"/>
    <lineage>
        <taxon>Bacteria</taxon>
        <taxon>Pseudomonadati</taxon>
        <taxon>Myxococcota</taxon>
        <taxon>Myxococcia</taxon>
        <taxon>Myxococcales</taxon>
        <taxon>Sorangiineae</taxon>
        <taxon>Pendulisporaceae</taxon>
        <taxon>Pendulispora</taxon>
    </lineage>
</organism>
<evidence type="ECO:0000256" key="1">
    <source>
        <dbReference type="ARBA" id="ARBA00023002"/>
    </source>
</evidence>
<protein>
    <submittedName>
        <fullName evidence="4">Gfo/Idh/MocA family oxidoreductase</fullName>
    </submittedName>
</protein>
<evidence type="ECO:0000313" key="5">
    <source>
        <dbReference type="Proteomes" id="UP001370348"/>
    </source>
</evidence>
<dbReference type="PANTHER" id="PTHR43818">
    <property type="entry name" value="BCDNA.GH03377"/>
    <property type="match status" value="1"/>
</dbReference>
<dbReference type="EMBL" id="CP089984">
    <property type="protein sequence ID" value="WXB15070.1"/>
    <property type="molecule type" value="Genomic_DNA"/>
</dbReference>
<evidence type="ECO:0000259" key="3">
    <source>
        <dbReference type="Pfam" id="PF22685"/>
    </source>
</evidence>
<dbReference type="Proteomes" id="UP001370348">
    <property type="component" value="Chromosome"/>
</dbReference>
<dbReference type="InterPro" id="IPR000683">
    <property type="entry name" value="Gfo/Idh/MocA-like_OxRdtase_N"/>
</dbReference>
<proteinExistence type="predicted"/>
<feature type="domain" description="Gal80p-like C-terminal" evidence="3">
    <location>
        <begin position="134"/>
        <end position="275"/>
    </location>
</feature>
<dbReference type="Pfam" id="PF01408">
    <property type="entry name" value="GFO_IDH_MocA"/>
    <property type="match status" value="1"/>
</dbReference>
<dbReference type="InterPro" id="IPR050463">
    <property type="entry name" value="Gfo/Idh/MocA_oxidrdct_glycsds"/>
</dbReference>
<dbReference type="SUPFAM" id="SSF55347">
    <property type="entry name" value="Glyceraldehyde-3-phosphate dehydrogenase-like, C-terminal domain"/>
    <property type="match status" value="1"/>
</dbReference>
<feature type="domain" description="Gfo/Idh/MocA-like oxidoreductase N-terminal" evidence="2">
    <location>
        <begin position="7"/>
        <end position="125"/>
    </location>
</feature>
<sequence>MANRWGVGIIGGSTERGWASAAHIPALRSLPEYEIRAVSTRRRASAERSARALGITLAFDDHRELLARPEVDIALVSVNVTQHRELALAAIEAGKTVVCEWPLGKNLAEAEEIAGRAKKRGVKTLIGLQGRFAPAVRYLRDLVADGYIGRLLGTRIAGAGPDTLWAGVLDLPYEFSADIDNGNTLLSIPAAHALEQLSFALGDIVSVSSTLIARRGQAVRLRDQAIVPMTAHDQVAFSGTLEGGALVSVHYHGGPVKGPVFVWEVRGTEGEIVLSTEHGYPNISELEIQGGRGDEPSKELSIPAEYRLAPPEANGAATNVASMYVQFARDLAEGTELTPDFDLAVRRHRLIDAIERANATGVRQTV</sequence>
<reference evidence="4 5" key="1">
    <citation type="submission" date="2021-12" db="EMBL/GenBank/DDBJ databases">
        <title>Discovery of the Pendulisporaceae a myxobacterial family with distinct sporulation behavior and unique specialized metabolism.</title>
        <authorList>
            <person name="Garcia R."/>
            <person name="Popoff A."/>
            <person name="Bader C.D."/>
            <person name="Loehr J."/>
            <person name="Walesch S."/>
            <person name="Walt C."/>
            <person name="Boldt J."/>
            <person name="Bunk B."/>
            <person name="Haeckl F.J.F.P.J."/>
            <person name="Gunesch A.P."/>
            <person name="Birkelbach J."/>
            <person name="Nuebel U."/>
            <person name="Pietschmann T."/>
            <person name="Bach T."/>
            <person name="Mueller R."/>
        </authorList>
    </citation>
    <scope>NUCLEOTIDE SEQUENCE [LARGE SCALE GENOMIC DNA]</scope>
    <source>
        <strain evidence="4 5">MSr11954</strain>
    </source>
</reference>
<evidence type="ECO:0000313" key="4">
    <source>
        <dbReference type="EMBL" id="WXB15070.1"/>
    </source>
</evidence>
<dbReference type="InterPro" id="IPR036291">
    <property type="entry name" value="NAD(P)-bd_dom_sf"/>
</dbReference>
<dbReference type="PANTHER" id="PTHR43818:SF11">
    <property type="entry name" value="BCDNA.GH03377"/>
    <property type="match status" value="1"/>
</dbReference>
<dbReference type="RefSeq" id="WP_394824695.1">
    <property type="nucleotide sequence ID" value="NZ_CP089984.1"/>
</dbReference>
<keyword evidence="1" id="KW-0560">Oxidoreductase</keyword>
<dbReference type="InterPro" id="IPR055080">
    <property type="entry name" value="Gal80p-like_C"/>
</dbReference>
<dbReference type="Pfam" id="PF22685">
    <property type="entry name" value="Gal80p_C-like"/>
    <property type="match status" value="1"/>
</dbReference>